<name>A0A9D4SZM2_RHISA</name>
<dbReference type="GO" id="GO:0004222">
    <property type="term" value="F:metalloendopeptidase activity"/>
    <property type="evidence" value="ECO:0007669"/>
    <property type="project" value="InterPro"/>
</dbReference>
<evidence type="ECO:0000313" key="2">
    <source>
        <dbReference type="Proteomes" id="UP000821837"/>
    </source>
</evidence>
<evidence type="ECO:0000313" key="1">
    <source>
        <dbReference type="EMBL" id="KAH7961303.1"/>
    </source>
</evidence>
<dbReference type="GO" id="GO:0016485">
    <property type="term" value="P:protein processing"/>
    <property type="evidence" value="ECO:0007669"/>
    <property type="project" value="TreeGrafter"/>
</dbReference>
<reference evidence="1" key="1">
    <citation type="journal article" date="2020" name="Cell">
        <title>Large-Scale Comparative Analyses of Tick Genomes Elucidate Their Genetic Diversity and Vector Capacities.</title>
        <authorList>
            <consortium name="Tick Genome and Microbiome Consortium (TIGMIC)"/>
            <person name="Jia N."/>
            <person name="Wang J."/>
            <person name="Shi W."/>
            <person name="Du L."/>
            <person name="Sun Y."/>
            <person name="Zhan W."/>
            <person name="Jiang J.F."/>
            <person name="Wang Q."/>
            <person name="Zhang B."/>
            <person name="Ji P."/>
            <person name="Bell-Sakyi L."/>
            <person name="Cui X.M."/>
            <person name="Yuan T.T."/>
            <person name="Jiang B.G."/>
            <person name="Yang W.F."/>
            <person name="Lam T.T."/>
            <person name="Chang Q.C."/>
            <person name="Ding S.J."/>
            <person name="Wang X.J."/>
            <person name="Zhu J.G."/>
            <person name="Ruan X.D."/>
            <person name="Zhao L."/>
            <person name="Wei J.T."/>
            <person name="Ye R.Z."/>
            <person name="Que T.C."/>
            <person name="Du C.H."/>
            <person name="Zhou Y.H."/>
            <person name="Cheng J.X."/>
            <person name="Dai P.F."/>
            <person name="Guo W.B."/>
            <person name="Han X.H."/>
            <person name="Huang E.J."/>
            <person name="Li L.F."/>
            <person name="Wei W."/>
            <person name="Gao Y.C."/>
            <person name="Liu J.Z."/>
            <person name="Shao H.Z."/>
            <person name="Wang X."/>
            <person name="Wang C.C."/>
            <person name="Yang T.C."/>
            <person name="Huo Q.B."/>
            <person name="Li W."/>
            <person name="Chen H.Y."/>
            <person name="Chen S.E."/>
            <person name="Zhou L.G."/>
            <person name="Ni X.B."/>
            <person name="Tian J.H."/>
            <person name="Sheng Y."/>
            <person name="Liu T."/>
            <person name="Pan Y.S."/>
            <person name="Xia L.Y."/>
            <person name="Li J."/>
            <person name="Zhao F."/>
            <person name="Cao W.C."/>
        </authorList>
    </citation>
    <scope>NUCLEOTIDE SEQUENCE</scope>
    <source>
        <strain evidence="1">Rsan-2018</strain>
    </source>
</reference>
<dbReference type="InterPro" id="IPR000718">
    <property type="entry name" value="Peptidase_M13"/>
</dbReference>
<protein>
    <submittedName>
        <fullName evidence="1">Uncharacterized protein</fullName>
    </submittedName>
</protein>
<dbReference type="PANTHER" id="PTHR11733:SF167">
    <property type="entry name" value="FI17812P1-RELATED"/>
    <property type="match status" value="1"/>
</dbReference>
<dbReference type="PROSITE" id="PS51885">
    <property type="entry name" value="NEPRILYSIN"/>
    <property type="match status" value="1"/>
</dbReference>
<organism evidence="1 2">
    <name type="scientific">Rhipicephalus sanguineus</name>
    <name type="common">Brown dog tick</name>
    <name type="synonym">Ixodes sanguineus</name>
    <dbReference type="NCBI Taxonomy" id="34632"/>
    <lineage>
        <taxon>Eukaryota</taxon>
        <taxon>Metazoa</taxon>
        <taxon>Ecdysozoa</taxon>
        <taxon>Arthropoda</taxon>
        <taxon>Chelicerata</taxon>
        <taxon>Arachnida</taxon>
        <taxon>Acari</taxon>
        <taxon>Parasitiformes</taxon>
        <taxon>Ixodida</taxon>
        <taxon>Ixodoidea</taxon>
        <taxon>Ixodidae</taxon>
        <taxon>Rhipicephalinae</taxon>
        <taxon>Rhipicephalus</taxon>
        <taxon>Rhipicephalus</taxon>
    </lineage>
</organism>
<dbReference type="Proteomes" id="UP000821837">
    <property type="component" value="Chromosome 3"/>
</dbReference>
<accession>A0A9D4SZM2</accession>
<reference evidence="1" key="2">
    <citation type="submission" date="2021-09" db="EMBL/GenBank/DDBJ databases">
        <authorList>
            <person name="Jia N."/>
            <person name="Wang J."/>
            <person name="Shi W."/>
            <person name="Du L."/>
            <person name="Sun Y."/>
            <person name="Zhan W."/>
            <person name="Jiang J."/>
            <person name="Wang Q."/>
            <person name="Zhang B."/>
            <person name="Ji P."/>
            <person name="Sakyi L.B."/>
            <person name="Cui X."/>
            <person name="Yuan T."/>
            <person name="Jiang B."/>
            <person name="Yang W."/>
            <person name="Lam T.T.-Y."/>
            <person name="Chang Q."/>
            <person name="Ding S."/>
            <person name="Wang X."/>
            <person name="Zhu J."/>
            <person name="Ruan X."/>
            <person name="Zhao L."/>
            <person name="Wei J."/>
            <person name="Que T."/>
            <person name="Du C."/>
            <person name="Cheng J."/>
            <person name="Dai P."/>
            <person name="Han X."/>
            <person name="Huang E."/>
            <person name="Gao Y."/>
            <person name="Liu J."/>
            <person name="Shao H."/>
            <person name="Ye R."/>
            <person name="Li L."/>
            <person name="Wei W."/>
            <person name="Wang X."/>
            <person name="Wang C."/>
            <person name="Huo Q."/>
            <person name="Li W."/>
            <person name="Guo W."/>
            <person name="Chen H."/>
            <person name="Chen S."/>
            <person name="Zhou L."/>
            <person name="Zhou L."/>
            <person name="Ni X."/>
            <person name="Tian J."/>
            <person name="Zhou Y."/>
            <person name="Sheng Y."/>
            <person name="Liu T."/>
            <person name="Pan Y."/>
            <person name="Xia L."/>
            <person name="Li J."/>
            <person name="Zhao F."/>
            <person name="Cao W."/>
        </authorList>
    </citation>
    <scope>NUCLEOTIDE SEQUENCE</scope>
    <source>
        <strain evidence="1">Rsan-2018</strain>
        <tissue evidence="1">Larvae</tissue>
    </source>
</reference>
<gene>
    <name evidence="1" type="ORF">HPB52_007318</name>
</gene>
<proteinExistence type="predicted"/>
<dbReference type="EMBL" id="JABSTV010001249">
    <property type="protein sequence ID" value="KAH7961303.1"/>
    <property type="molecule type" value="Genomic_DNA"/>
</dbReference>
<sequence length="492" mass="55100">MSSFDSILSDEPQAHLPTSRQSLAECVSVSLKKSMAAEDTFIENLPVLSGSAGRCIAEVIDAPPEDGSSSGPSRRLACDSADDDGLFILTASVQPEMPYGTPRSGLRLRGTLRSSVKCQRHEADNTSGLVQHEECDTRDCINIAEQLNAWMSRDADPCDDFYEYVCGKMNTSQILSYPGYYVDWELKLLMKFYSRGNTKGSVIDAAALVYKMCEELAYGAYNNDTVQIKEFIRFLGIDFTEPYANLSSSRLEFMVYVSLQYGFHPLVSFKRRYEYKVPAGKPSDVVVEIMLSKTAAPILLRWKPNHPQYNESSFSDILKRYTDLNEHERDNVARELKAGMDQARTGSSDVAHKIRDTILSTLTSHLAMVSSTGNYLKTTLRLQNVTFGFPRRVIKYIDEELREFKFDFSAKGYLASLSAAREAYNGPLAWLFVTGAAQFFDSYATNAVHYGPRHEIYLPPGLLSPPMFYSEGPSAYNYALFGHSVTTGTHRQ</sequence>
<dbReference type="PANTHER" id="PTHR11733">
    <property type="entry name" value="ZINC METALLOPROTEASE FAMILY M13 NEPRILYSIN-RELATED"/>
    <property type="match status" value="1"/>
</dbReference>
<keyword evidence="2" id="KW-1185">Reference proteome</keyword>
<dbReference type="Gene3D" id="3.40.390.10">
    <property type="entry name" value="Collagenase (Catalytic Domain)"/>
    <property type="match status" value="2"/>
</dbReference>
<dbReference type="GO" id="GO:0005886">
    <property type="term" value="C:plasma membrane"/>
    <property type="evidence" value="ECO:0007669"/>
    <property type="project" value="TreeGrafter"/>
</dbReference>
<dbReference type="SUPFAM" id="SSF55486">
    <property type="entry name" value="Metalloproteases ('zincins'), catalytic domain"/>
    <property type="match status" value="1"/>
</dbReference>
<comment type="caution">
    <text evidence="1">The sequence shown here is derived from an EMBL/GenBank/DDBJ whole genome shotgun (WGS) entry which is preliminary data.</text>
</comment>
<dbReference type="AlphaFoldDB" id="A0A9D4SZM2"/>
<dbReference type="InterPro" id="IPR024079">
    <property type="entry name" value="MetalloPept_cat_dom_sf"/>
</dbReference>